<name>A0A7G8PG97_9MYCO</name>
<proteinExistence type="predicted"/>
<dbReference type="RefSeq" id="WP_187097487.1">
    <property type="nucleotide sequence ID" value="NZ_CP059894.1"/>
</dbReference>
<evidence type="ECO:0000313" key="2">
    <source>
        <dbReference type="Proteomes" id="UP000515498"/>
    </source>
</evidence>
<dbReference type="EMBL" id="CP059894">
    <property type="protein sequence ID" value="QNJ93363.1"/>
    <property type="molecule type" value="Genomic_DNA"/>
</dbReference>
<evidence type="ECO:0000313" key="1">
    <source>
        <dbReference type="EMBL" id="QNJ93363.1"/>
    </source>
</evidence>
<sequence length="230" mass="24378">MSRSSMAAVAAQLPRPEIFGIASCKVGIEFHDFEIGWEEAERDIAWAQAALQTAGLGSDDVALVTVPNWEGPWFNQVLTALHTFNVTRALAENYAWDARRAGHMIRSLKPRAIVGLGAETISGLVGQGDDIGELLGGTEFVWARHDALGPLAEAGLAALPLVPLGPALAIGVPGVGAVVNTDEWDVQTVDGQFVVSTAGDRRARFTDIETGIRGRVGPRVGLGTIVEFDL</sequence>
<dbReference type="Proteomes" id="UP000515498">
    <property type="component" value="Chromosome"/>
</dbReference>
<reference evidence="1 2" key="1">
    <citation type="submission" date="2020-07" db="EMBL/GenBank/DDBJ databases">
        <title>Draft genome sequence of four isobutane-metabolizing strains capable of cometabolically degrading diverse ether contaminants.</title>
        <authorList>
            <person name="Chen W."/>
            <person name="Faulkner N."/>
            <person name="Smith C."/>
            <person name="Hyman M."/>
        </authorList>
    </citation>
    <scope>NUCLEOTIDE SEQUENCE [LARGE SCALE GENOMIC DNA]</scope>
    <source>
        <strain evidence="1 2">2A</strain>
    </source>
</reference>
<dbReference type="KEGG" id="mflu:HZU40_03095"/>
<organism evidence="1 2">
    <name type="scientific">Mycolicibacterium fluoranthenivorans</name>
    <dbReference type="NCBI Taxonomy" id="258505"/>
    <lineage>
        <taxon>Bacteria</taxon>
        <taxon>Bacillati</taxon>
        <taxon>Actinomycetota</taxon>
        <taxon>Actinomycetes</taxon>
        <taxon>Mycobacteriales</taxon>
        <taxon>Mycobacteriaceae</taxon>
        <taxon>Mycolicibacterium</taxon>
    </lineage>
</organism>
<gene>
    <name evidence="1" type="ORF">HZU40_03095</name>
</gene>
<protein>
    <recommendedName>
        <fullName evidence="3">AMP-binding enzyme</fullName>
    </recommendedName>
</protein>
<evidence type="ECO:0008006" key="3">
    <source>
        <dbReference type="Google" id="ProtNLM"/>
    </source>
</evidence>
<dbReference type="AlphaFoldDB" id="A0A7G8PG97"/>
<accession>A0A7G8PG97</accession>